<gene>
    <name evidence="12" type="ORF">C1SCF055_LOCUS11834</name>
</gene>
<evidence type="ECO:0000256" key="3">
    <source>
        <dbReference type="ARBA" id="ARBA00022617"/>
    </source>
</evidence>
<keyword evidence="4" id="KW-0479">Metal-binding</keyword>
<dbReference type="EMBL" id="CAMXCT020000878">
    <property type="protein sequence ID" value="CAL1137666.1"/>
    <property type="molecule type" value="Genomic_DNA"/>
</dbReference>
<dbReference type="InterPro" id="IPR019794">
    <property type="entry name" value="Peroxidases_AS"/>
</dbReference>
<comment type="catalytic activity">
    <reaction evidence="8">
        <text>2 H2O2 = O2 + 2 H2O</text>
        <dbReference type="Rhea" id="RHEA:20309"/>
        <dbReference type="ChEBI" id="CHEBI:15377"/>
        <dbReference type="ChEBI" id="CHEBI:15379"/>
        <dbReference type="ChEBI" id="CHEBI:16240"/>
        <dbReference type="EC" id="1.11.1.21"/>
    </reaction>
</comment>
<keyword evidence="7" id="KW-0376">Hydrogen peroxide</keyword>
<name>A0A9P1FQC3_9DINO</name>
<dbReference type="Proteomes" id="UP001152797">
    <property type="component" value="Unassembled WGS sequence"/>
</dbReference>
<dbReference type="GO" id="GO:0005829">
    <property type="term" value="C:cytosol"/>
    <property type="evidence" value="ECO:0007669"/>
    <property type="project" value="TreeGrafter"/>
</dbReference>
<keyword evidence="2" id="KW-0575">Peroxidase</keyword>
<dbReference type="GO" id="GO:0046872">
    <property type="term" value="F:metal ion binding"/>
    <property type="evidence" value="ECO:0007669"/>
    <property type="project" value="UniProtKB-KW"/>
</dbReference>
<dbReference type="GO" id="GO:0042744">
    <property type="term" value="P:hydrogen peroxide catabolic process"/>
    <property type="evidence" value="ECO:0007669"/>
    <property type="project" value="UniProtKB-KW"/>
</dbReference>
<keyword evidence="15" id="KW-1185">Reference proteome</keyword>
<comment type="cofactor">
    <cofactor evidence="1">
        <name>heme b</name>
        <dbReference type="ChEBI" id="CHEBI:60344"/>
    </cofactor>
</comment>
<dbReference type="OrthoDB" id="407695at2759"/>
<dbReference type="PANTHER" id="PTHR30555:SF0">
    <property type="entry name" value="CATALASE-PEROXIDASE"/>
    <property type="match status" value="1"/>
</dbReference>
<feature type="chain" id="PRO_5043272128" evidence="10">
    <location>
        <begin position="19"/>
        <end position="390"/>
    </location>
</feature>
<dbReference type="Pfam" id="PF00141">
    <property type="entry name" value="peroxidase"/>
    <property type="match status" value="1"/>
</dbReference>
<dbReference type="PRINTS" id="PR00458">
    <property type="entry name" value="PEROXIDASE"/>
</dbReference>
<dbReference type="InterPro" id="IPR000763">
    <property type="entry name" value="Catalase_peroxidase"/>
</dbReference>
<evidence type="ECO:0000256" key="2">
    <source>
        <dbReference type="ARBA" id="ARBA00022559"/>
    </source>
</evidence>
<dbReference type="SUPFAM" id="SSF48113">
    <property type="entry name" value="Heme-dependent peroxidases"/>
    <property type="match status" value="1"/>
</dbReference>
<dbReference type="PROSITE" id="PS00435">
    <property type="entry name" value="PEROXIDASE_1"/>
    <property type="match status" value="1"/>
</dbReference>
<evidence type="ECO:0000256" key="5">
    <source>
        <dbReference type="ARBA" id="ARBA00023002"/>
    </source>
</evidence>
<keyword evidence="10" id="KW-0732">Signal</keyword>
<feature type="region of interest" description="Disordered" evidence="9">
    <location>
        <begin position="169"/>
        <end position="191"/>
    </location>
</feature>
<evidence type="ECO:0000256" key="8">
    <source>
        <dbReference type="ARBA" id="ARBA00049145"/>
    </source>
</evidence>
<reference evidence="12" key="1">
    <citation type="submission" date="2022-10" db="EMBL/GenBank/DDBJ databases">
        <authorList>
            <person name="Chen Y."/>
            <person name="Dougan E. K."/>
            <person name="Chan C."/>
            <person name="Rhodes N."/>
            <person name="Thang M."/>
        </authorList>
    </citation>
    <scope>NUCLEOTIDE SEQUENCE</scope>
</reference>
<dbReference type="InterPro" id="IPR010255">
    <property type="entry name" value="Haem_peroxidase_sf"/>
</dbReference>
<dbReference type="AlphaFoldDB" id="A0A9P1FQC3"/>
<keyword evidence="6" id="KW-0408">Iron</keyword>
<dbReference type="Gene3D" id="1.10.520.10">
    <property type="match status" value="1"/>
</dbReference>
<dbReference type="Gene3D" id="1.10.420.10">
    <property type="entry name" value="Peroxidase, domain 2"/>
    <property type="match status" value="1"/>
</dbReference>
<comment type="caution">
    <text evidence="12">The sequence shown here is derived from an EMBL/GenBank/DDBJ whole genome shotgun (WGS) entry which is preliminary data.</text>
</comment>
<evidence type="ECO:0000256" key="6">
    <source>
        <dbReference type="ARBA" id="ARBA00023004"/>
    </source>
</evidence>
<dbReference type="EMBL" id="CAMXCT010000878">
    <property type="protein sequence ID" value="CAI3984291.1"/>
    <property type="molecule type" value="Genomic_DNA"/>
</dbReference>
<dbReference type="PRINTS" id="PR00460">
    <property type="entry name" value="BPEROXIDASE"/>
</dbReference>
<dbReference type="EMBL" id="CAMXCT030000878">
    <property type="protein sequence ID" value="CAL4771603.1"/>
    <property type="molecule type" value="Genomic_DNA"/>
</dbReference>
<dbReference type="InterPro" id="IPR019793">
    <property type="entry name" value="Peroxidases_heam-ligand_BS"/>
</dbReference>
<evidence type="ECO:0000313" key="14">
    <source>
        <dbReference type="EMBL" id="CAL4771603.1"/>
    </source>
</evidence>
<organism evidence="12">
    <name type="scientific">Cladocopium goreaui</name>
    <dbReference type="NCBI Taxonomy" id="2562237"/>
    <lineage>
        <taxon>Eukaryota</taxon>
        <taxon>Sar</taxon>
        <taxon>Alveolata</taxon>
        <taxon>Dinophyceae</taxon>
        <taxon>Suessiales</taxon>
        <taxon>Symbiodiniaceae</taxon>
        <taxon>Cladocopium</taxon>
    </lineage>
</organism>
<evidence type="ECO:0000256" key="4">
    <source>
        <dbReference type="ARBA" id="ARBA00022723"/>
    </source>
</evidence>
<feature type="signal peptide" evidence="10">
    <location>
        <begin position="1"/>
        <end position="18"/>
    </location>
</feature>
<protein>
    <submittedName>
        <fullName evidence="14">Catalase-peroxidase (CP) (Peroxidase/catalase)</fullName>
    </submittedName>
</protein>
<evidence type="ECO:0000313" key="13">
    <source>
        <dbReference type="EMBL" id="CAL1137666.1"/>
    </source>
</evidence>
<evidence type="ECO:0000256" key="1">
    <source>
        <dbReference type="ARBA" id="ARBA00001970"/>
    </source>
</evidence>
<evidence type="ECO:0000313" key="15">
    <source>
        <dbReference type="Proteomes" id="UP001152797"/>
    </source>
</evidence>
<dbReference type="PROSITE" id="PS00436">
    <property type="entry name" value="PEROXIDASE_2"/>
    <property type="match status" value="1"/>
</dbReference>
<dbReference type="GO" id="GO:0020037">
    <property type="term" value="F:heme binding"/>
    <property type="evidence" value="ECO:0007669"/>
    <property type="project" value="InterPro"/>
</dbReference>
<evidence type="ECO:0000256" key="10">
    <source>
        <dbReference type="SAM" id="SignalP"/>
    </source>
</evidence>
<feature type="domain" description="Plant heme peroxidase family profile" evidence="11">
    <location>
        <begin position="87"/>
        <end position="385"/>
    </location>
</feature>
<dbReference type="PROSITE" id="PS50873">
    <property type="entry name" value="PEROXIDASE_4"/>
    <property type="match status" value="1"/>
</dbReference>
<keyword evidence="5" id="KW-0560">Oxidoreductase</keyword>
<sequence>MVMRVASALAVLLQPNLAAPCPGLKYTTPPENFAKVPEIPSYDLALKELKLKDVIADLQSLFTQSQECWPADLGHYGPLFVRLAWHCSGSWRVTDGRGGCAGGRQRFEPERSWADNTNLDKARALLWPIKEKFGDGLSWGDLFTLAGTTAIKTMGGPITQYCAGRIDSPDGTDSLDLGPSPEQEKYAPCPINGTCTRPLGSTTVGLIYLNPEGPVTKQSDGSYQVDPDPAKSAHDIRDAFGRMGMNDSQTVALIGGGHTFGKSHGACPAGPGPAPIEDVNNPWPGKCGTGKGDDTFTSGMEGPWTTKPNEWDNEFFNSLLNRSWQLIKGPGGHWQWRVQNAVDAEKKLMRLTSDMALIHDDIYHGIVHEFALNFPAFERAFDEALWCKMA</sequence>
<keyword evidence="3" id="KW-0349">Heme</keyword>
<reference evidence="13" key="2">
    <citation type="submission" date="2024-04" db="EMBL/GenBank/DDBJ databases">
        <authorList>
            <person name="Chen Y."/>
            <person name="Shah S."/>
            <person name="Dougan E. K."/>
            <person name="Thang M."/>
            <person name="Chan C."/>
        </authorList>
    </citation>
    <scope>NUCLEOTIDE SEQUENCE [LARGE SCALE GENOMIC DNA]</scope>
</reference>
<evidence type="ECO:0000313" key="12">
    <source>
        <dbReference type="EMBL" id="CAI3984291.1"/>
    </source>
</evidence>
<accession>A0A9P1FQC3</accession>
<proteinExistence type="predicted"/>
<evidence type="ECO:0000256" key="7">
    <source>
        <dbReference type="ARBA" id="ARBA00023324"/>
    </source>
</evidence>
<evidence type="ECO:0000259" key="11">
    <source>
        <dbReference type="PROSITE" id="PS50873"/>
    </source>
</evidence>
<dbReference type="GO" id="GO:0070301">
    <property type="term" value="P:cellular response to hydrogen peroxide"/>
    <property type="evidence" value="ECO:0007669"/>
    <property type="project" value="TreeGrafter"/>
</dbReference>
<dbReference type="InterPro" id="IPR002016">
    <property type="entry name" value="Haem_peroxidase"/>
</dbReference>
<evidence type="ECO:0000256" key="9">
    <source>
        <dbReference type="SAM" id="MobiDB-lite"/>
    </source>
</evidence>
<dbReference type="PANTHER" id="PTHR30555">
    <property type="entry name" value="HYDROPEROXIDASE I, BIFUNCTIONAL CATALASE-PEROXIDASE"/>
    <property type="match status" value="1"/>
</dbReference>
<dbReference type="GO" id="GO:0004096">
    <property type="term" value="F:catalase activity"/>
    <property type="evidence" value="ECO:0007669"/>
    <property type="project" value="InterPro"/>
</dbReference>